<protein>
    <recommendedName>
        <fullName evidence="3">ATPase F1/V1/A1 complex alpha/beta subunit nucleotide-binding domain-containing protein</fullName>
    </recommendedName>
</protein>
<dbReference type="SUPFAM" id="SSF52540">
    <property type="entry name" value="P-loop containing nucleoside triphosphate hydrolases"/>
    <property type="match status" value="1"/>
</dbReference>
<reference evidence="4 5" key="1">
    <citation type="journal article" date="2019" name="Genome Biol. Evol.">
        <title>Insights into the evolution of the New World diploid cottons (Gossypium, subgenus Houzingenia) based on genome sequencing.</title>
        <authorList>
            <person name="Grover C.E."/>
            <person name="Arick M.A. 2nd"/>
            <person name="Thrash A."/>
            <person name="Conover J.L."/>
            <person name="Sanders W.S."/>
            <person name="Peterson D.G."/>
            <person name="Frelichowski J.E."/>
            <person name="Scheffler J.A."/>
            <person name="Scheffler B.E."/>
            <person name="Wendel J.F."/>
        </authorList>
    </citation>
    <scope>NUCLEOTIDE SEQUENCE [LARGE SCALE GENOMIC DNA]</scope>
    <source>
        <strain evidence="4">1</strain>
        <tissue evidence="4">Leaf</tissue>
    </source>
</reference>
<evidence type="ECO:0000259" key="3">
    <source>
        <dbReference type="Pfam" id="PF00006"/>
    </source>
</evidence>
<organism evidence="4 5">
    <name type="scientific">Gossypium schwendimanii</name>
    <name type="common">Cotton</name>
    <dbReference type="NCBI Taxonomy" id="34291"/>
    <lineage>
        <taxon>Eukaryota</taxon>
        <taxon>Viridiplantae</taxon>
        <taxon>Streptophyta</taxon>
        <taxon>Embryophyta</taxon>
        <taxon>Tracheophyta</taxon>
        <taxon>Spermatophyta</taxon>
        <taxon>Magnoliopsida</taxon>
        <taxon>eudicotyledons</taxon>
        <taxon>Gunneridae</taxon>
        <taxon>Pentapetalae</taxon>
        <taxon>rosids</taxon>
        <taxon>malvids</taxon>
        <taxon>Malvales</taxon>
        <taxon>Malvaceae</taxon>
        <taxon>Malvoideae</taxon>
        <taxon>Gossypium</taxon>
    </lineage>
</organism>
<dbReference type="GO" id="GO:0005524">
    <property type="term" value="F:ATP binding"/>
    <property type="evidence" value="ECO:0007669"/>
    <property type="project" value="InterPro"/>
</dbReference>
<dbReference type="GO" id="GO:0046933">
    <property type="term" value="F:proton-transporting ATP synthase activity, rotational mechanism"/>
    <property type="evidence" value="ECO:0007669"/>
    <property type="project" value="InterPro"/>
</dbReference>
<proteinExistence type="inferred from homology"/>
<dbReference type="InterPro" id="IPR027417">
    <property type="entry name" value="P-loop_NTPase"/>
</dbReference>
<evidence type="ECO:0000313" key="4">
    <source>
        <dbReference type="EMBL" id="MBA0851455.1"/>
    </source>
</evidence>
<dbReference type="Gene3D" id="3.40.50.12240">
    <property type="match status" value="1"/>
</dbReference>
<dbReference type="OrthoDB" id="9805536at2759"/>
<dbReference type="AlphaFoldDB" id="A0A7J9KY70"/>
<dbReference type="PANTHER" id="PTHR48082:SF2">
    <property type="entry name" value="ATP SYNTHASE SUBUNIT ALPHA, MITOCHONDRIAL"/>
    <property type="match status" value="1"/>
</dbReference>
<dbReference type="GO" id="GO:0043531">
    <property type="term" value="F:ADP binding"/>
    <property type="evidence" value="ECO:0007669"/>
    <property type="project" value="TreeGrafter"/>
</dbReference>
<evidence type="ECO:0000256" key="1">
    <source>
        <dbReference type="ARBA" id="ARBA00008936"/>
    </source>
</evidence>
<evidence type="ECO:0000313" key="5">
    <source>
        <dbReference type="Proteomes" id="UP000593576"/>
    </source>
</evidence>
<dbReference type="InterPro" id="IPR000194">
    <property type="entry name" value="ATPase_F1/V1/A1_a/bsu_nucl-bd"/>
</dbReference>
<keyword evidence="5" id="KW-1185">Reference proteome</keyword>
<name>A0A7J9KY70_GOSSC</name>
<comment type="similarity">
    <text evidence="1">Belongs to the ATPase alpha/beta chains family.</text>
</comment>
<comment type="caution">
    <text evidence="4">The sequence shown here is derived from an EMBL/GenBank/DDBJ whole genome shotgun (WGS) entry which is preliminary data.</text>
</comment>
<feature type="domain" description="ATPase F1/V1/A1 complex alpha/beta subunit nucleotide-binding" evidence="3">
    <location>
        <begin position="1"/>
        <end position="50"/>
    </location>
</feature>
<dbReference type="Pfam" id="PF00006">
    <property type="entry name" value="ATP-synt_ab"/>
    <property type="match status" value="1"/>
</dbReference>
<dbReference type="EMBL" id="JABFAF010000003">
    <property type="protein sequence ID" value="MBA0851455.1"/>
    <property type="molecule type" value="Genomic_DNA"/>
</dbReference>
<evidence type="ECO:0000256" key="2">
    <source>
        <dbReference type="SAM" id="MobiDB-lite"/>
    </source>
</evidence>
<feature type="region of interest" description="Disordered" evidence="2">
    <location>
        <begin position="123"/>
        <end position="148"/>
    </location>
</feature>
<gene>
    <name evidence="4" type="ORF">Goshw_020085</name>
</gene>
<dbReference type="InterPro" id="IPR005294">
    <property type="entry name" value="ATP_synth_F1_asu"/>
</dbReference>
<sequence length="220" mass="25306">MTILPIVETHWGDVSVYIPTNLVSMIDGQILLSANLFNARIKPAINVEIFVSRLFQELVPDLKTNDIVSVCIAKGRNQETRDDAISQAMLRVLERVFKIMVKKNKILEGSKWLECERKEKNEVRNKRKSSYTDPNSRQLKGARNDKPQQNVVEANIEVRNMLKKWVAEHCVTSTMSYCLNVSFGLEIESETIYATMHREYRDASDINECTFTIHSNCTLH</sequence>
<dbReference type="GO" id="GO:0045259">
    <property type="term" value="C:proton-transporting ATP synthase complex"/>
    <property type="evidence" value="ECO:0007669"/>
    <property type="project" value="InterPro"/>
</dbReference>
<dbReference type="PANTHER" id="PTHR48082">
    <property type="entry name" value="ATP SYNTHASE SUBUNIT ALPHA, MITOCHONDRIAL"/>
    <property type="match status" value="1"/>
</dbReference>
<dbReference type="Proteomes" id="UP000593576">
    <property type="component" value="Unassembled WGS sequence"/>
</dbReference>
<accession>A0A7J9KY70</accession>